<dbReference type="RefSeq" id="WP_308481877.1">
    <property type="nucleotide sequence ID" value="NZ_OY726397.1"/>
</dbReference>
<dbReference type="PANTHER" id="PTHR43918">
    <property type="entry name" value="ACETYLCHOLINESTERASE"/>
    <property type="match status" value="1"/>
</dbReference>
<evidence type="ECO:0000256" key="4">
    <source>
        <dbReference type="SAM" id="MobiDB-lite"/>
    </source>
</evidence>
<gene>
    <name evidence="6" type="ORF">MU0053_001658</name>
</gene>
<evidence type="ECO:0000259" key="5">
    <source>
        <dbReference type="Pfam" id="PF00135"/>
    </source>
</evidence>
<dbReference type="EC" id="3.1.1.-" evidence="3"/>
<dbReference type="SUPFAM" id="SSF53474">
    <property type="entry name" value="alpha/beta-Hydrolases"/>
    <property type="match status" value="1"/>
</dbReference>
<dbReference type="InterPro" id="IPR050654">
    <property type="entry name" value="AChE-related_enzymes"/>
</dbReference>
<dbReference type="InterPro" id="IPR029058">
    <property type="entry name" value="AB_hydrolase_fold"/>
</dbReference>
<dbReference type="EMBL" id="OY726397">
    <property type="protein sequence ID" value="CAJ1500386.1"/>
    <property type="molecule type" value="Genomic_DNA"/>
</dbReference>
<dbReference type="Gene3D" id="3.40.50.1820">
    <property type="entry name" value="alpha/beta hydrolase"/>
    <property type="match status" value="1"/>
</dbReference>
<sequence length="514" mass="54866">MVEAQTTTGWVRGFVRDGIATFRGVPYAAAPTAELRFCPPQPADPWTGVRDATAQAAACPQPALPRLFDKLDPADPTAKFVERYDEDCLTVNVFTPAVDSAARPVMVWLHGGWFSVGSGNEPCYDGSNLCRMGDVVVVTVNHRLGALGFLSLAGCGDDRFESSANHGLLDIVEALKWVRDNIAQFGGDPARVTVFGESGGAAKISMLLGVDQARGLFHRAIVQSGPMLRAVEIERANAAAAALFTELGITSIQELRELPVAAIIDAQNTVLGGPLGGLYGDGPQMAATIDGRIIEQHPFDPAASPPSHGVALLIGSCRDEASMMVATVPGIDSMEPERQVKLLTDNVFGHALDDLVERYAATRPEASVAERFLAAVTDQIRIGGITMAERAVAAGGQAHMYRVDHVPSVYGGKLGAPHTIDVGFAFANTDADAGVTSPNRGLYQDRDVSRLTEEISGAWIAFARNGHPGHAGLQEWPSYRPERRSTMIFGPQSGIVDDPESEEREIWRGRDGGM</sequence>
<dbReference type="InterPro" id="IPR019826">
    <property type="entry name" value="Carboxylesterase_B_AS"/>
</dbReference>
<proteinExistence type="inferred from homology"/>
<evidence type="ECO:0000313" key="7">
    <source>
        <dbReference type="Proteomes" id="UP001190465"/>
    </source>
</evidence>
<keyword evidence="7" id="KW-1185">Reference proteome</keyword>
<evidence type="ECO:0000256" key="1">
    <source>
        <dbReference type="ARBA" id="ARBA00005964"/>
    </source>
</evidence>
<dbReference type="PROSITE" id="PS00122">
    <property type="entry name" value="CARBOXYLESTERASE_B_1"/>
    <property type="match status" value="1"/>
</dbReference>
<feature type="compositionally biased region" description="Basic and acidic residues" evidence="4">
    <location>
        <begin position="504"/>
        <end position="514"/>
    </location>
</feature>
<dbReference type="Pfam" id="PF00135">
    <property type="entry name" value="COesterase"/>
    <property type="match status" value="1"/>
</dbReference>
<organism evidence="6 7">
    <name type="scientific">[Mycobacterium] burgundiense</name>
    <dbReference type="NCBI Taxonomy" id="3064286"/>
    <lineage>
        <taxon>Bacteria</taxon>
        <taxon>Bacillati</taxon>
        <taxon>Actinomycetota</taxon>
        <taxon>Actinomycetes</taxon>
        <taxon>Mycobacteriales</taxon>
        <taxon>Mycobacteriaceae</taxon>
        <taxon>Mycolicibacterium</taxon>
    </lineage>
</organism>
<dbReference type="Proteomes" id="UP001190465">
    <property type="component" value="Chromosome"/>
</dbReference>
<evidence type="ECO:0000256" key="3">
    <source>
        <dbReference type="RuleBase" id="RU361235"/>
    </source>
</evidence>
<dbReference type="PANTHER" id="PTHR43918:SF4">
    <property type="entry name" value="CARBOXYLIC ESTER HYDROLASE"/>
    <property type="match status" value="1"/>
</dbReference>
<dbReference type="InterPro" id="IPR002018">
    <property type="entry name" value="CarbesteraseB"/>
</dbReference>
<feature type="region of interest" description="Disordered" evidence="4">
    <location>
        <begin position="489"/>
        <end position="514"/>
    </location>
</feature>
<evidence type="ECO:0000313" key="6">
    <source>
        <dbReference type="EMBL" id="CAJ1500386.1"/>
    </source>
</evidence>
<protein>
    <recommendedName>
        <fullName evidence="3">Carboxylic ester hydrolase</fullName>
        <ecNumber evidence="3">3.1.1.-</ecNumber>
    </recommendedName>
</protein>
<feature type="domain" description="Carboxylesterase type B" evidence="5">
    <location>
        <begin position="4"/>
        <end position="503"/>
    </location>
</feature>
<reference evidence="6 7" key="1">
    <citation type="submission" date="2023-08" db="EMBL/GenBank/DDBJ databases">
        <authorList>
            <person name="Folkvardsen B D."/>
            <person name="Norman A."/>
        </authorList>
    </citation>
    <scope>NUCLEOTIDE SEQUENCE [LARGE SCALE GENOMIC DNA]</scope>
    <source>
        <strain evidence="6 7">Mu0053</strain>
    </source>
</reference>
<keyword evidence="2 3" id="KW-0378">Hydrolase</keyword>
<dbReference type="PROSITE" id="PS00941">
    <property type="entry name" value="CARBOXYLESTERASE_B_2"/>
    <property type="match status" value="1"/>
</dbReference>
<comment type="similarity">
    <text evidence="1 3">Belongs to the type-B carboxylesterase/lipase family.</text>
</comment>
<name>A0ABN9N873_9MYCO</name>
<dbReference type="InterPro" id="IPR019819">
    <property type="entry name" value="Carboxylesterase_B_CS"/>
</dbReference>
<evidence type="ECO:0000256" key="2">
    <source>
        <dbReference type="ARBA" id="ARBA00022801"/>
    </source>
</evidence>
<accession>A0ABN9N873</accession>